<keyword evidence="3" id="KW-0378">Hydrolase</keyword>
<dbReference type="RefSeq" id="WP_277192515.1">
    <property type="nucleotide sequence ID" value="NZ_JAROAV010000032.1"/>
</dbReference>
<keyword evidence="4" id="KW-1185">Reference proteome</keyword>
<sequence length="635" mass="67709">MSLAIGGVAEVDDGQLIRDAVVDLREAAGAVLTHAGNIKRAWSGLATAYHAPEQQLVLRAMDQPESRAATLRDAVGKAAKALNTYSWECDRLSGVQTRLVADLVTFDLDRQRIQAANSGDGSHQTDLLNRENALEGRLNRFHADLDLAQIICRNAMNDLWGEDDYQRVGETHVFDKTVYGFTGDGYHQMTRAGRTPWGAPTMWRDIHPSVIRLRQSQGSLESGKQYADALLSLNGTYGPGRQAAAGSGFAQTGLDLLVFSAQMSGMRVDPAGESRGRLFGMLKSMVGVDTARTDPNGTVGALSVDLLLSLSTGGGGSAAKAFLETASLSLAGRAPAQATRISALASADRALTRGAMSLLQPVPEGTFRGLADAARGRFTPPTQHFAGREFAAFGGDTRGAISTEMHILHQEATEPAHGSSSHGSTETAGGHGWPTAEGADIPGLDANEHARRVGHRVYEFDSSRAADEAIAGKPPHAELTCHGLKYFTDESGAVVRTQGFTGGHWIDVSVGSHSGAPGHADSLGHLVKDSTRDAAADSLAARMEGVSRVKFSDGPANEFDVVSKDYVVQSKPANFRIGKDFRAQAKATFEVSLATGRRPYFHFEGTPDRDVIRALERYADRYAIDYVLDTVPLGG</sequence>
<protein>
    <submittedName>
        <fullName evidence="3">Restriction endonuclease fold toxin</fullName>
    </submittedName>
</protein>
<feature type="domain" description="Tox-REase-3" evidence="2">
    <location>
        <begin position="527"/>
        <end position="611"/>
    </location>
</feature>
<gene>
    <name evidence="3" type="ORF">P4R38_13110</name>
</gene>
<dbReference type="EMBL" id="JAROAV010000032">
    <property type="protein sequence ID" value="MDF8265189.1"/>
    <property type="molecule type" value="Genomic_DNA"/>
</dbReference>
<reference evidence="3 4" key="1">
    <citation type="submission" date="2023-03" db="EMBL/GenBank/DDBJ databases">
        <title>YIM 133296 draft genome.</title>
        <authorList>
            <person name="Xiong L."/>
        </authorList>
    </citation>
    <scope>NUCLEOTIDE SEQUENCE [LARGE SCALE GENOMIC DNA]</scope>
    <source>
        <strain evidence="3 4">YIM 133296</strain>
    </source>
</reference>
<feature type="compositionally biased region" description="Polar residues" evidence="1">
    <location>
        <begin position="418"/>
        <end position="427"/>
    </location>
</feature>
<evidence type="ECO:0000256" key="1">
    <source>
        <dbReference type="SAM" id="MobiDB-lite"/>
    </source>
</evidence>
<evidence type="ECO:0000313" key="4">
    <source>
        <dbReference type="Proteomes" id="UP001528912"/>
    </source>
</evidence>
<dbReference type="InterPro" id="IPR028905">
    <property type="entry name" value="Tox-REase-3_dom"/>
</dbReference>
<evidence type="ECO:0000313" key="3">
    <source>
        <dbReference type="EMBL" id="MDF8265189.1"/>
    </source>
</evidence>
<dbReference type="GO" id="GO:0004519">
    <property type="term" value="F:endonuclease activity"/>
    <property type="evidence" value="ECO:0007669"/>
    <property type="project" value="UniProtKB-KW"/>
</dbReference>
<accession>A0ABT6C8D0</accession>
<comment type="caution">
    <text evidence="3">The sequence shown here is derived from an EMBL/GenBank/DDBJ whole genome shotgun (WGS) entry which is preliminary data.</text>
</comment>
<organism evidence="3 4">
    <name type="scientific">Luteipulveratus flavus</name>
    <dbReference type="NCBI Taxonomy" id="3031728"/>
    <lineage>
        <taxon>Bacteria</taxon>
        <taxon>Bacillati</taxon>
        <taxon>Actinomycetota</taxon>
        <taxon>Actinomycetes</taxon>
        <taxon>Micrococcales</taxon>
        <taxon>Dermacoccaceae</taxon>
        <taxon>Luteipulveratus</taxon>
    </lineage>
</organism>
<feature type="region of interest" description="Disordered" evidence="1">
    <location>
        <begin position="412"/>
        <end position="443"/>
    </location>
</feature>
<evidence type="ECO:0000259" key="2">
    <source>
        <dbReference type="Pfam" id="PF15647"/>
    </source>
</evidence>
<proteinExistence type="predicted"/>
<dbReference type="Pfam" id="PF15647">
    <property type="entry name" value="Tox-REase-3"/>
    <property type="match status" value="1"/>
</dbReference>
<keyword evidence="3" id="KW-0255">Endonuclease</keyword>
<keyword evidence="3" id="KW-0540">Nuclease</keyword>
<name>A0ABT6C8D0_9MICO</name>
<dbReference type="Proteomes" id="UP001528912">
    <property type="component" value="Unassembled WGS sequence"/>
</dbReference>